<accession>A0A817TIF5</accession>
<dbReference type="Proteomes" id="UP000663869">
    <property type="component" value="Unassembled WGS sequence"/>
</dbReference>
<dbReference type="EMBL" id="CAJNXB010003493">
    <property type="protein sequence ID" value="CAF3316673.1"/>
    <property type="molecule type" value="Genomic_DNA"/>
</dbReference>
<comment type="caution">
    <text evidence="1">The sequence shown here is derived from an EMBL/GenBank/DDBJ whole genome shotgun (WGS) entry which is preliminary data.</text>
</comment>
<name>A0A817TIF5_9BILA</name>
<dbReference type="OrthoDB" id="10003804at2759"/>
<organism evidence="1 3">
    <name type="scientific">Rotaria socialis</name>
    <dbReference type="NCBI Taxonomy" id="392032"/>
    <lineage>
        <taxon>Eukaryota</taxon>
        <taxon>Metazoa</taxon>
        <taxon>Spiralia</taxon>
        <taxon>Gnathifera</taxon>
        <taxon>Rotifera</taxon>
        <taxon>Eurotatoria</taxon>
        <taxon>Bdelloidea</taxon>
        <taxon>Philodinida</taxon>
        <taxon>Philodinidae</taxon>
        <taxon>Rotaria</taxon>
    </lineage>
</organism>
<proteinExistence type="predicted"/>
<evidence type="ECO:0000313" key="3">
    <source>
        <dbReference type="Proteomes" id="UP000663869"/>
    </source>
</evidence>
<evidence type="ECO:0000313" key="2">
    <source>
        <dbReference type="EMBL" id="CAF3316673.1"/>
    </source>
</evidence>
<dbReference type="Proteomes" id="UP000663825">
    <property type="component" value="Unassembled WGS sequence"/>
</dbReference>
<sequence>MHKFYANVEAEILDFIQHCHNLANTMNISPIQSSIPCLTSASFDTFSLAIEHLNIFTNFLSSYTSDMSIEYDQIISIVSHCSDLVNYVNNYQYLFVEYAIDDYLYLDEQFDLIYEKTLEILRHIHNLTTINAEIYFLEQKLQFYLPSDYLNHITSSLSNRIAATLIDQTSQLFLSSYSSLSNNHDEDGDNECTIASSLLFSTSPISINIDSNNAANNSTDNTADYSDSLLQLDKINIRTTAIKQSRFVPLFQFDFNDFDQIENDLKNFDSKTIWMKIEREFFMNIISILSNQKLSIQTINPWSSEVFWTLTMYLKYADISFKSEFFLITQWCLCLLTIQAYNRDWDLLLSKTVVNTIMANRWAIVSVSEHIHLSIVGHCLNQMFLRLIRITSVLQFMKILCEQSSYLNTFLSNITSSSIYHLTKQIEGTFHLLIIWLNQHATAFINGNALERTLVICKSDQIQLSITVNNLLEVLQQVENCDKTINLVNHLNSSCEIIVNETMSKLYQRIQINTTKYFDSQLPLTTNELCTISQDRSYMIIACDKILKPVLSQCECLNIDKKLDIYERIFSSFIQAWTSILRDRKYCFSDEITSFLQKDYEYLQTFLSMNISDDNIVQFLNRSSSIQEISFIIEVLRKGEKHGSESSISNIPNHDKWFSSRKSSSSLFQCVQYLCCCQRRNRVMTGYS</sequence>
<evidence type="ECO:0000313" key="1">
    <source>
        <dbReference type="EMBL" id="CAF3310451.1"/>
    </source>
</evidence>
<reference evidence="1" key="1">
    <citation type="submission" date="2021-02" db="EMBL/GenBank/DDBJ databases">
        <authorList>
            <person name="Nowell W R."/>
        </authorList>
    </citation>
    <scope>NUCLEOTIDE SEQUENCE</scope>
</reference>
<dbReference type="EMBL" id="CAJNYU010000007">
    <property type="protein sequence ID" value="CAF3310451.1"/>
    <property type="molecule type" value="Genomic_DNA"/>
</dbReference>
<gene>
    <name evidence="1" type="ORF">FME351_LOCUS345</name>
    <name evidence="2" type="ORF">TIS948_LOCUS19787</name>
</gene>
<protein>
    <submittedName>
        <fullName evidence="1">Uncharacterized protein</fullName>
    </submittedName>
</protein>
<dbReference type="AlphaFoldDB" id="A0A817TIF5"/>